<name>A0A1M5M5K6_9EURY</name>
<sequence length="48" mass="5278">MPEPDERNPLRVGATCPDCGRSNAEHELVCTTDADGREVCRYRCPGEA</sequence>
<dbReference type="Proteomes" id="UP000184357">
    <property type="component" value="Unassembled WGS sequence"/>
</dbReference>
<evidence type="ECO:0000313" key="2">
    <source>
        <dbReference type="Proteomes" id="UP000184357"/>
    </source>
</evidence>
<accession>A0A1M5M5K6</accession>
<dbReference type="RefSeq" id="WP_159435723.1">
    <property type="nucleotide sequence ID" value="NZ_FQWV01000002.1"/>
</dbReference>
<keyword evidence="2" id="KW-1185">Reference proteome</keyword>
<protein>
    <submittedName>
        <fullName evidence="1">Uncharacterized protein</fullName>
    </submittedName>
</protein>
<proteinExistence type="predicted"/>
<organism evidence="1 2">
    <name type="scientific">Halobaculum gomorrense</name>
    <dbReference type="NCBI Taxonomy" id="43928"/>
    <lineage>
        <taxon>Archaea</taxon>
        <taxon>Methanobacteriati</taxon>
        <taxon>Methanobacteriota</taxon>
        <taxon>Stenosarchaea group</taxon>
        <taxon>Halobacteria</taxon>
        <taxon>Halobacteriales</taxon>
        <taxon>Haloferacaceae</taxon>
        <taxon>Halobaculum</taxon>
    </lineage>
</organism>
<gene>
    <name evidence="1" type="ORF">SAMN05443636_0891</name>
</gene>
<reference evidence="1 2" key="1">
    <citation type="submission" date="2016-11" db="EMBL/GenBank/DDBJ databases">
        <authorList>
            <person name="Jaros S."/>
            <person name="Januszkiewicz K."/>
            <person name="Wedrychowicz H."/>
        </authorList>
    </citation>
    <scope>NUCLEOTIDE SEQUENCE [LARGE SCALE GENOMIC DNA]</scope>
    <source>
        <strain evidence="1 2">DSM 9297</strain>
    </source>
</reference>
<dbReference type="EMBL" id="FQWV01000002">
    <property type="protein sequence ID" value="SHG72518.1"/>
    <property type="molecule type" value="Genomic_DNA"/>
</dbReference>
<dbReference type="AlphaFoldDB" id="A0A1M5M5K6"/>
<evidence type="ECO:0000313" key="1">
    <source>
        <dbReference type="EMBL" id="SHG72518.1"/>
    </source>
</evidence>